<proteinExistence type="predicted"/>
<keyword evidence="2" id="KW-1185">Reference proteome</keyword>
<dbReference type="Proteomes" id="UP000269323">
    <property type="component" value="Segment"/>
</dbReference>
<evidence type="ECO:0000313" key="2">
    <source>
        <dbReference type="Proteomes" id="UP000269323"/>
    </source>
</evidence>
<protein>
    <submittedName>
        <fullName evidence="1">Uncharacterized protein</fullName>
    </submittedName>
</protein>
<reference evidence="1 2" key="1">
    <citation type="submission" date="2018-08" db="EMBL/GenBank/DDBJ databases">
        <title>The isolation and characterization of a novel rhizosphere caulophage that is similar to lambdoid phages.</title>
        <authorList>
            <person name="Berrios L."/>
            <person name="Ely B."/>
        </authorList>
    </citation>
    <scope>NUCLEOTIDE SEQUENCE [LARGE SCALE GENOMIC DNA]</scope>
</reference>
<accession>A0A386KRP3</accession>
<organism evidence="1 2">
    <name type="scientific">Caulobacter phage Kronos</name>
    <dbReference type="NCBI Taxonomy" id="2340873"/>
    <lineage>
        <taxon>Viruses</taxon>
        <taxon>Duplodnaviria</taxon>
        <taxon>Heunggongvirae</taxon>
        <taxon>Uroviricota</taxon>
        <taxon>Caudoviricetes</taxon>
        <taxon>Caudoviricetes incertae sedis</taxon>
        <taxon>Kronosvirus</taxon>
        <taxon>Kronosvirus pelion</taxon>
    </lineage>
</organism>
<name>A0A386KRP3_9CAUD</name>
<sequence>MTAQVAPLFIRRTRQGLMLVDDQGRVVGGQLGTIVSEPGDLTKFTVEFAIGLDVEWEGEAYPDAPGLEAMFKAWASLSLVNRGRFIRALMLGDTNA</sequence>
<dbReference type="EMBL" id="MH884648">
    <property type="protein sequence ID" value="AYD87704.1"/>
    <property type="molecule type" value="Genomic_DNA"/>
</dbReference>
<evidence type="ECO:0000313" key="1">
    <source>
        <dbReference type="EMBL" id="AYD87704.1"/>
    </source>
</evidence>